<protein>
    <submittedName>
        <fullName evidence="1">Uncharacterized protein</fullName>
    </submittedName>
</protein>
<accession>A0A8S5LE66</accession>
<sequence length="87" mass="9719">MNIKSILCAIAFLTALALAYGLVGAAETNLTKTDWEQQAKQNWTARHGDTPKEPTAEELQYMQNYTALLQAEKNKERENDRAATTGF</sequence>
<evidence type="ECO:0000313" key="1">
    <source>
        <dbReference type="EMBL" id="DAD68325.1"/>
    </source>
</evidence>
<reference evidence="1" key="1">
    <citation type="journal article" date="2021" name="Proc. Natl. Acad. Sci. U.S.A.">
        <title>A Catalog of Tens of Thousands of Viruses from Human Metagenomes Reveals Hidden Associations with Chronic Diseases.</title>
        <authorList>
            <person name="Tisza M.J."/>
            <person name="Buck C.B."/>
        </authorList>
    </citation>
    <scope>NUCLEOTIDE SEQUENCE</scope>
    <source>
        <strain evidence="1">Ct4s49</strain>
    </source>
</reference>
<name>A0A8S5LE66_9CAUD</name>
<proteinExistence type="predicted"/>
<dbReference type="EMBL" id="BK014699">
    <property type="protein sequence ID" value="DAD68325.1"/>
    <property type="molecule type" value="Genomic_DNA"/>
</dbReference>
<organism evidence="1">
    <name type="scientific">Podoviridae sp. ct4s49</name>
    <dbReference type="NCBI Taxonomy" id="2823555"/>
    <lineage>
        <taxon>Viruses</taxon>
        <taxon>Duplodnaviria</taxon>
        <taxon>Heunggongvirae</taxon>
        <taxon>Uroviricota</taxon>
        <taxon>Caudoviricetes</taxon>
    </lineage>
</organism>